<accession>A0A9P9AMC3</accession>
<dbReference type="PANTHER" id="PTHR35567:SF1">
    <property type="entry name" value="CONSERVED FUNGAL PROTEIN (AFU_ORTHOLOGUE AFUA_1G14230)"/>
    <property type="match status" value="1"/>
</dbReference>
<dbReference type="Proteomes" id="UP000777438">
    <property type="component" value="Unassembled WGS sequence"/>
</dbReference>
<dbReference type="Pfam" id="PF11937">
    <property type="entry name" value="DUF3455"/>
    <property type="match status" value="1"/>
</dbReference>
<sequence>MQLSTVLVAFLAAAVTAAPVEPKVDTKDTRSAINSLGTLSDYFNLLASKAQAAKHGDQAAICDLSKAKMPIAPTPLPEPAKGLKLHHVAVGRGTQNYTCETSDSSSVPAAAGAVANLYNASCLAALYPDLLERIPAMAVHLNISLSSGLSPASMLESGVHYFTNATTPFFDLRTQSENLGEAPCAKNTSSVAPSDAAVGQNGDAAVPWLQLTTLDGATDGIKEVYRVTTAGGSAPATCSGLERTFQVQYAAVYWFYAGASQ</sequence>
<evidence type="ECO:0000256" key="1">
    <source>
        <dbReference type="SAM" id="SignalP"/>
    </source>
</evidence>
<name>A0A9P9AMC3_9HYPO</name>
<gene>
    <name evidence="2" type="ORF">B0T10DRAFT_44390</name>
</gene>
<evidence type="ECO:0000313" key="2">
    <source>
        <dbReference type="EMBL" id="KAH6889981.1"/>
    </source>
</evidence>
<dbReference type="PANTHER" id="PTHR35567">
    <property type="entry name" value="MALATE DEHYDROGENASE (AFU_ORTHOLOGUE AFUA_2G13800)"/>
    <property type="match status" value="1"/>
</dbReference>
<comment type="caution">
    <text evidence="2">The sequence shown here is derived from an EMBL/GenBank/DDBJ whole genome shotgun (WGS) entry which is preliminary data.</text>
</comment>
<evidence type="ECO:0008006" key="4">
    <source>
        <dbReference type="Google" id="ProtNLM"/>
    </source>
</evidence>
<dbReference type="InterPro" id="IPR021851">
    <property type="entry name" value="DUF3455"/>
</dbReference>
<organism evidence="2 3">
    <name type="scientific">Thelonectria olida</name>
    <dbReference type="NCBI Taxonomy" id="1576542"/>
    <lineage>
        <taxon>Eukaryota</taxon>
        <taxon>Fungi</taxon>
        <taxon>Dikarya</taxon>
        <taxon>Ascomycota</taxon>
        <taxon>Pezizomycotina</taxon>
        <taxon>Sordariomycetes</taxon>
        <taxon>Hypocreomycetidae</taxon>
        <taxon>Hypocreales</taxon>
        <taxon>Nectriaceae</taxon>
        <taxon>Thelonectria</taxon>
    </lineage>
</organism>
<protein>
    <recommendedName>
        <fullName evidence="4">Malate dehydrogenase</fullName>
    </recommendedName>
</protein>
<proteinExistence type="predicted"/>
<feature type="signal peptide" evidence="1">
    <location>
        <begin position="1"/>
        <end position="17"/>
    </location>
</feature>
<feature type="chain" id="PRO_5040107257" description="Malate dehydrogenase" evidence="1">
    <location>
        <begin position="18"/>
        <end position="261"/>
    </location>
</feature>
<dbReference type="EMBL" id="JAGPYM010000010">
    <property type="protein sequence ID" value="KAH6889981.1"/>
    <property type="molecule type" value="Genomic_DNA"/>
</dbReference>
<reference evidence="2 3" key="1">
    <citation type="journal article" date="2021" name="Nat. Commun.">
        <title>Genetic determinants of endophytism in the Arabidopsis root mycobiome.</title>
        <authorList>
            <person name="Mesny F."/>
            <person name="Miyauchi S."/>
            <person name="Thiergart T."/>
            <person name="Pickel B."/>
            <person name="Atanasova L."/>
            <person name="Karlsson M."/>
            <person name="Huettel B."/>
            <person name="Barry K.W."/>
            <person name="Haridas S."/>
            <person name="Chen C."/>
            <person name="Bauer D."/>
            <person name="Andreopoulos W."/>
            <person name="Pangilinan J."/>
            <person name="LaButti K."/>
            <person name="Riley R."/>
            <person name="Lipzen A."/>
            <person name="Clum A."/>
            <person name="Drula E."/>
            <person name="Henrissat B."/>
            <person name="Kohler A."/>
            <person name="Grigoriev I.V."/>
            <person name="Martin F.M."/>
            <person name="Hacquard S."/>
        </authorList>
    </citation>
    <scope>NUCLEOTIDE SEQUENCE [LARGE SCALE GENOMIC DNA]</scope>
    <source>
        <strain evidence="2 3">MPI-CAGE-CH-0241</strain>
    </source>
</reference>
<keyword evidence="1" id="KW-0732">Signal</keyword>
<keyword evidence="3" id="KW-1185">Reference proteome</keyword>
<dbReference type="AlphaFoldDB" id="A0A9P9AMC3"/>
<dbReference type="OrthoDB" id="1859733at2759"/>
<evidence type="ECO:0000313" key="3">
    <source>
        <dbReference type="Proteomes" id="UP000777438"/>
    </source>
</evidence>